<dbReference type="InterPro" id="IPR011600">
    <property type="entry name" value="Pept_C14_caspase"/>
</dbReference>
<keyword evidence="2" id="KW-0053">Apoptosis</keyword>
<evidence type="ECO:0000313" key="5">
    <source>
        <dbReference type="EMBL" id="KAG5164550.1"/>
    </source>
</evidence>
<name>A0A8H7XRW3_PSICU</name>
<accession>A0A8H7XRW3</accession>
<dbReference type="Gene3D" id="3.40.50.1460">
    <property type="match status" value="1"/>
</dbReference>
<dbReference type="EMBL" id="JAFIQS010000011">
    <property type="protein sequence ID" value="KAG5164550.1"/>
    <property type="molecule type" value="Genomic_DNA"/>
</dbReference>
<dbReference type="GO" id="GO:0004197">
    <property type="term" value="F:cysteine-type endopeptidase activity"/>
    <property type="evidence" value="ECO:0007669"/>
    <property type="project" value="InterPro"/>
</dbReference>
<feature type="domain" description="Peptidase C14 caspase" evidence="4">
    <location>
        <begin position="41"/>
        <end position="282"/>
    </location>
</feature>
<protein>
    <recommendedName>
        <fullName evidence="4">Peptidase C14 caspase domain-containing protein</fullName>
    </recommendedName>
</protein>
<evidence type="ECO:0000256" key="3">
    <source>
        <dbReference type="ARBA" id="ARBA00022807"/>
    </source>
</evidence>
<sequence>MAERTDYSGSLSGSAIVMSEPQTDDNSATQWHHGPITSRLFALIIGINTYDDSKYFFNLRGARADALRLKAYLEESLLVPETHIKLLLDKQASRQKILETLEELANDKRIVRDDPLLIFFAGHGTEIEDVVDGEKSKIQMIVPADYIAIPDFIIGRLLDYIADNKGNNITVIFDCCNSASGTRGSIVTSNPSAPLTRAIDPSHVKYKKDLDQVLLRRIRRATQDGLRKLGVQSHMLLAACQSSEEAREKNGFGVFSSALLNLFKAKPPTILRYCDILDQMDVILGQNPQCQGPFQDRMLFDGKCKTRSIKSKFKVQTGPFRDPMSNMTIHAGSAHGVTNGAVFEVYDSVDASFTRPLARATVQPVIRAFCSPAILDPGHSLHKYDSKTLVAIQVRSGEKEALRLYVPPGDPFRKIYSDAI</sequence>
<dbReference type="InterPro" id="IPR050452">
    <property type="entry name" value="Metacaspase"/>
</dbReference>
<evidence type="ECO:0000256" key="1">
    <source>
        <dbReference type="ARBA" id="ARBA00009005"/>
    </source>
</evidence>
<evidence type="ECO:0000259" key="4">
    <source>
        <dbReference type="Pfam" id="PF00656"/>
    </source>
</evidence>
<gene>
    <name evidence="5" type="ORF">JR316_010186</name>
</gene>
<dbReference type="GO" id="GO:0005737">
    <property type="term" value="C:cytoplasm"/>
    <property type="evidence" value="ECO:0007669"/>
    <property type="project" value="TreeGrafter"/>
</dbReference>
<keyword evidence="3" id="KW-0788">Thiol protease</keyword>
<dbReference type="PANTHER" id="PTHR48104">
    <property type="entry name" value="METACASPASE-4"/>
    <property type="match status" value="1"/>
</dbReference>
<dbReference type="AlphaFoldDB" id="A0A8H7XRW3"/>
<evidence type="ECO:0000256" key="2">
    <source>
        <dbReference type="ARBA" id="ARBA00022703"/>
    </source>
</evidence>
<comment type="caution">
    <text evidence="5">The sequence shown here is derived from an EMBL/GenBank/DDBJ whole genome shotgun (WGS) entry which is preliminary data.</text>
</comment>
<dbReference type="InterPro" id="IPR029030">
    <property type="entry name" value="Caspase-like_dom_sf"/>
</dbReference>
<keyword evidence="3" id="KW-0378">Hydrolase</keyword>
<comment type="similarity">
    <text evidence="1">Belongs to the peptidase C14B family.</text>
</comment>
<proteinExistence type="inferred from homology"/>
<dbReference type="Pfam" id="PF00656">
    <property type="entry name" value="Peptidase_C14"/>
    <property type="match status" value="1"/>
</dbReference>
<dbReference type="GO" id="GO:0006508">
    <property type="term" value="P:proteolysis"/>
    <property type="evidence" value="ECO:0007669"/>
    <property type="project" value="InterPro"/>
</dbReference>
<dbReference type="GO" id="GO:0006915">
    <property type="term" value="P:apoptotic process"/>
    <property type="evidence" value="ECO:0007669"/>
    <property type="project" value="UniProtKB-KW"/>
</dbReference>
<organism evidence="5">
    <name type="scientific">Psilocybe cubensis</name>
    <name type="common">Psychedelic mushroom</name>
    <name type="synonym">Stropharia cubensis</name>
    <dbReference type="NCBI Taxonomy" id="181762"/>
    <lineage>
        <taxon>Eukaryota</taxon>
        <taxon>Fungi</taxon>
        <taxon>Dikarya</taxon>
        <taxon>Basidiomycota</taxon>
        <taxon>Agaricomycotina</taxon>
        <taxon>Agaricomycetes</taxon>
        <taxon>Agaricomycetidae</taxon>
        <taxon>Agaricales</taxon>
        <taxon>Agaricineae</taxon>
        <taxon>Strophariaceae</taxon>
        <taxon>Psilocybe</taxon>
    </lineage>
</organism>
<reference evidence="5" key="1">
    <citation type="submission" date="2021-02" db="EMBL/GenBank/DDBJ databases">
        <title>Psilocybe cubensis genome.</title>
        <authorList>
            <person name="Mckernan K.J."/>
            <person name="Crawford S."/>
            <person name="Trippe A."/>
            <person name="Kane L.T."/>
            <person name="Mclaughlin S."/>
        </authorList>
    </citation>
    <scope>NUCLEOTIDE SEQUENCE [LARGE SCALE GENOMIC DNA]</scope>
    <source>
        <strain evidence="5">MGC-MH-2018</strain>
    </source>
</reference>
<dbReference type="SUPFAM" id="SSF52129">
    <property type="entry name" value="Caspase-like"/>
    <property type="match status" value="1"/>
</dbReference>
<keyword evidence="3" id="KW-0645">Protease</keyword>
<dbReference type="PANTHER" id="PTHR48104:SF30">
    <property type="entry name" value="METACASPASE-1"/>
    <property type="match status" value="1"/>
</dbReference>